<dbReference type="HOGENOM" id="CLU_013864_0_0_11"/>
<dbReference type="SUPFAM" id="SSF51126">
    <property type="entry name" value="Pectin lyase-like"/>
    <property type="match status" value="1"/>
</dbReference>
<dbReference type="SMART" id="SM00710">
    <property type="entry name" value="PbH1"/>
    <property type="match status" value="6"/>
</dbReference>
<organism evidence="2 3">
    <name type="scientific">Amycolatopsis mediterranei (strain U-32)</name>
    <dbReference type="NCBI Taxonomy" id="749927"/>
    <lineage>
        <taxon>Bacteria</taxon>
        <taxon>Bacillati</taxon>
        <taxon>Actinomycetota</taxon>
        <taxon>Actinomycetes</taxon>
        <taxon>Pseudonocardiales</taxon>
        <taxon>Pseudonocardiaceae</taxon>
        <taxon>Amycolatopsis</taxon>
    </lineage>
</organism>
<evidence type="ECO:0000313" key="3">
    <source>
        <dbReference type="Proteomes" id="UP000000328"/>
    </source>
</evidence>
<dbReference type="InterPro" id="IPR006626">
    <property type="entry name" value="PbH1"/>
</dbReference>
<dbReference type="eggNOG" id="COG4733">
    <property type="taxonomic scope" value="Bacteria"/>
</dbReference>
<dbReference type="InterPro" id="IPR012334">
    <property type="entry name" value="Pectin_lyas_fold"/>
</dbReference>
<evidence type="ECO:0000313" key="2">
    <source>
        <dbReference type="EMBL" id="ADJ47268.1"/>
    </source>
</evidence>
<feature type="chain" id="PRO_5038967017" description="Right handed beta helix domain-containing protein" evidence="1">
    <location>
        <begin position="21"/>
        <end position="654"/>
    </location>
</feature>
<evidence type="ECO:0000256" key="1">
    <source>
        <dbReference type="SAM" id="SignalP"/>
    </source>
</evidence>
<dbReference type="AlphaFoldDB" id="A0A0H3DB19"/>
<dbReference type="Proteomes" id="UP000000328">
    <property type="component" value="Chromosome"/>
</dbReference>
<keyword evidence="1" id="KW-0732">Signal</keyword>
<dbReference type="InterPro" id="IPR011050">
    <property type="entry name" value="Pectin_lyase_fold/virulence"/>
</dbReference>
<accession>A0A0H3DB19</accession>
<dbReference type="GeneID" id="92873216"/>
<feature type="signal peptide" evidence="1">
    <location>
        <begin position="1"/>
        <end position="20"/>
    </location>
</feature>
<gene>
    <name evidence="2" type="ordered locus">AMED_5510</name>
</gene>
<dbReference type="PATRIC" id="fig|749927.5.peg.5715"/>
<evidence type="ECO:0008006" key="4">
    <source>
        <dbReference type="Google" id="ProtNLM"/>
    </source>
</evidence>
<dbReference type="EMBL" id="CP002000">
    <property type="protein sequence ID" value="ADJ47268.1"/>
    <property type="molecule type" value="Genomic_DNA"/>
</dbReference>
<sequence length="654" mass="69109">MRTRVKAALFASGLALTATGALVTPATSAPQQVVHVAPTGDDTHDGTSDAQSVRTLQRAQQLVRGLIPGMTGDVSVSLAGGTYAMSAPLQLTAADSGANGHRVLWTAAPGARPVISGGVPITGWKVADSTKNIWSAPAPATLRTRQLYIDGARVPRATGTLPVTLTRITGGYTTSSAAMDNWRNPKDIDFVYTGGLGAWTQPRCPVNTISPTTIKMAQPCWDNSTKRVMRTDDSGRTVELVGRQAITELPTAVENAYELLSAGEWYLDNTAHTVFYVPKPGEDITKETVTAPALETLVSGIGTASAPVHDITFSGLQFSYATWNFPSTPEGFSEIQANYTLTGAHGFDQQGLCEFVDGGKCPYGNWTKEPGNVSFAYDKNISFTRDAFVHLGAAGLDLGTGSQNDLVQGSVFTDISGNGLELGGVDITLPTAAAQHTSGNRLLDNHVFATSVEYAGGIGMDIGYTEHTTVSHNQIDHTPYSGISIGWGGWPDKVKIKAEPNYSNNNTLSNNLIFDHMQLLADGAGIYTNGNTGPNMAGGEKITGNVIHDQKGAGKAVYTDNGAGNITITGNGLYNAALAWGSKHTDYTLNKGTYDPLDIENNYWENGSADYNQKSVVIKNNHTITDAAGIPASIRTNAGLEAAYTDILSWTPAG</sequence>
<dbReference type="PANTHER" id="PTHR36453:SF1">
    <property type="entry name" value="RIGHT HANDED BETA HELIX DOMAIN-CONTAINING PROTEIN"/>
    <property type="match status" value="1"/>
</dbReference>
<dbReference type="OrthoDB" id="9808066at2"/>
<dbReference type="KEGG" id="amd:AMED_5510"/>
<reference evidence="2 3" key="1">
    <citation type="journal article" date="2010" name="Cell Res.">
        <title>Complete genome sequence of the rifamycin SV-producing Amycolatopsis mediterranei U32 revealed its genetic characteristics in phylogeny and metabolism.</title>
        <authorList>
            <person name="Zhao W."/>
            <person name="Zhong Y."/>
            <person name="Yuan H."/>
            <person name="Wang J."/>
            <person name="Zheng H."/>
            <person name="Wang Y."/>
            <person name="Cen X."/>
            <person name="Xu F."/>
            <person name="Bai J."/>
            <person name="Han X."/>
            <person name="Lu G."/>
            <person name="Zhu Y."/>
            <person name="Shao Z."/>
            <person name="Yan H."/>
            <person name="Li C."/>
            <person name="Peng N."/>
            <person name="Zhang Z."/>
            <person name="Zhang Y."/>
            <person name="Lin W."/>
            <person name="Fan Y."/>
            <person name="Qin Z."/>
            <person name="Hu Y."/>
            <person name="Zhu B."/>
            <person name="Wang S."/>
            <person name="Ding X."/>
            <person name="Zhao G.P."/>
        </authorList>
    </citation>
    <scope>NUCLEOTIDE SEQUENCE [LARGE SCALE GENOMIC DNA]</scope>
    <source>
        <strain evidence="3">U-32</strain>
    </source>
</reference>
<dbReference type="PANTHER" id="PTHR36453">
    <property type="entry name" value="SECRETED PROTEIN-RELATED"/>
    <property type="match status" value="1"/>
</dbReference>
<protein>
    <recommendedName>
        <fullName evidence="4">Right handed beta helix domain-containing protein</fullName>
    </recommendedName>
</protein>
<name>A0A0H3DB19_AMYMU</name>
<dbReference type="Gene3D" id="2.160.20.10">
    <property type="entry name" value="Single-stranded right-handed beta-helix, Pectin lyase-like"/>
    <property type="match status" value="2"/>
</dbReference>
<dbReference type="RefSeq" id="WP_013227328.1">
    <property type="nucleotide sequence ID" value="NC_014318.1"/>
</dbReference>
<proteinExistence type="predicted"/>